<reference evidence="2" key="1">
    <citation type="journal article" date="2019" name="Int. J. Syst. Evol. Microbiol.">
        <title>The Global Catalogue of Microorganisms (GCM) 10K type strain sequencing project: providing services to taxonomists for standard genome sequencing and annotation.</title>
        <authorList>
            <consortium name="The Broad Institute Genomics Platform"/>
            <consortium name="The Broad Institute Genome Sequencing Center for Infectious Disease"/>
            <person name="Wu L."/>
            <person name="Ma J."/>
        </authorList>
    </citation>
    <scope>NUCLEOTIDE SEQUENCE [LARGE SCALE GENOMIC DNA]</scope>
    <source>
        <strain evidence="2">CGMCC 1.16619</strain>
    </source>
</reference>
<accession>A0ABW0QM86</accession>
<dbReference type="InterPro" id="IPR010985">
    <property type="entry name" value="Ribbon_hlx_hlx"/>
</dbReference>
<gene>
    <name evidence="1" type="ORF">ACFPPA_08750</name>
</gene>
<dbReference type="EMBL" id="JBHSNF010000001">
    <property type="protein sequence ID" value="MFC5525828.1"/>
    <property type="molecule type" value="Genomic_DNA"/>
</dbReference>
<dbReference type="InterPro" id="IPR004027">
    <property type="entry name" value="SEC_C_motif"/>
</dbReference>
<evidence type="ECO:0000313" key="1">
    <source>
        <dbReference type="EMBL" id="MFC5525828.1"/>
    </source>
</evidence>
<protein>
    <submittedName>
        <fullName evidence="1">SEC-C metal-binding domain-containing protein</fullName>
    </submittedName>
</protein>
<dbReference type="SUPFAM" id="SSF103642">
    <property type="entry name" value="Sec-C motif"/>
    <property type="match status" value="1"/>
</dbReference>
<dbReference type="Pfam" id="PF02810">
    <property type="entry name" value="SEC-C"/>
    <property type="match status" value="1"/>
</dbReference>
<proteinExistence type="predicted"/>
<sequence>MTSSTTLRLPDGLKNDAETYAAALGISLNALCSVALRDYLDARRVDLASVSAVAARATPAAVGQKPVSSIVAAPAVYAEPAGGVYAPCPCLSGKKWKFCHGAT</sequence>
<dbReference type="SUPFAM" id="SSF47598">
    <property type="entry name" value="Ribbon-helix-helix"/>
    <property type="match status" value="1"/>
</dbReference>
<organism evidence="1 2">
    <name type="scientific">Rhodanobacter ginsengisoli</name>
    <dbReference type="NCBI Taxonomy" id="418646"/>
    <lineage>
        <taxon>Bacteria</taxon>
        <taxon>Pseudomonadati</taxon>
        <taxon>Pseudomonadota</taxon>
        <taxon>Gammaproteobacteria</taxon>
        <taxon>Lysobacterales</taxon>
        <taxon>Rhodanobacteraceae</taxon>
        <taxon>Rhodanobacter</taxon>
    </lineage>
</organism>
<comment type="caution">
    <text evidence="1">The sequence shown here is derived from an EMBL/GenBank/DDBJ whole genome shotgun (WGS) entry which is preliminary data.</text>
</comment>
<evidence type="ECO:0000313" key="2">
    <source>
        <dbReference type="Proteomes" id="UP001596114"/>
    </source>
</evidence>
<keyword evidence="2" id="KW-1185">Reference proteome</keyword>
<dbReference type="Proteomes" id="UP001596114">
    <property type="component" value="Unassembled WGS sequence"/>
</dbReference>
<dbReference type="RefSeq" id="WP_377319282.1">
    <property type="nucleotide sequence ID" value="NZ_JBHSNF010000001.1"/>
</dbReference>
<name>A0ABW0QM86_9GAMM</name>